<comment type="caution">
    <text evidence="2">The sequence shown here is derived from an EMBL/GenBank/DDBJ whole genome shotgun (WGS) entry which is preliminary data.</text>
</comment>
<dbReference type="PANTHER" id="PTHR46211:SF14">
    <property type="entry name" value="GLYCEROPHOSPHODIESTER PHOSPHODIESTERASE"/>
    <property type="match status" value="1"/>
</dbReference>
<dbReference type="Pfam" id="PF03009">
    <property type="entry name" value="GDPD"/>
    <property type="match status" value="1"/>
</dbReference>
<reference evidence="2 3" key="1">
    <citation type="submission" date="2023-07" db="EMBL/GenBank/DDBJ databases">
        <title>Genomic Encyclopedia of Type Strains, Phase IV (KMG-IV): sequencing the most valuable type-strain genomes for metagenomic binning, comparative biology and taxonomic classification.</title>
        <authorList>
            <person name="Goeker M."/>
        </authorList>
    </citation>
    <scope>NUCLEOTIDE SEQUENCE [LARGE SCALE GENOMIC DNA]</scope>
    <source>
        <strain evidence="2 3">DSM 19154</strain>
    </source>
</reference>
<protein>
    <submittedName>
        <fullName evidence="2">Glycerophosphoryl diester phosphodiesterase</fullName>
    </submittedName>
</protein>
<sequence length="520" mass="60380">MFQKKRAKISRFEENKPRPIIQLNEIEKLPSTKALSSGILLSWDIVQELTLEHIHQLMTTTCTIVFHIENEERFRFIHESLISHQYSKIAIISSDRLILREARNQLPLCEPILQINEYSWNTNEFIAYVNVEGIRTVWLQPDHAVALSKRLHKHAISVWSHGENARDMHRLHVAGVDAITCPIEHDSAQLFDAYQRLHLLERPVFVAHRGAPQLDAENTLAAFEKAVELGADVLETDIRETKDKKLILFHDPDINRTTSKKGFVSSYTLNQLKDIHPVVELETFLKHYQHSPQLLLIEIKERHTVLPIVRMVESLQMEQRVHIQSFDPVSLTNVQTLNRSIGISLLYTHNKWSKNQLSQAKVKQTLKHTQASLNVKMRRVPRRLNMNDSSVHLRMFTWTLTTKKELYMYWSLGFSGLITDCIQHIKNVPLELEAQDLPILNKNPLHLPNQAVACYADGSKRLVEVSWLVQYENQLINLTDEFKQQESVDVCCIHQFNFNGKKRSILSDLTTIHDKNKIER</sequence>
<organism evidence="2 3">
    <name type="scientific">Alkalicoccobacillus murimartini</name>
    <dbReference type="NCBI Taxonomy" id="171685"/>
    <lineage>
        <taxon>Bacteria</taxon>
        <taxon>Bacillati</taxon>
        <taxon>Bacillota</taxon>
        <taxon>Bacilli</taxon>
        <taxon>Bacillales</taxon>
        <taxon>Bacillaceae</taxon>
        <taxon>Alkalicoccobacillus</taxon>
    </lineage>
</organism>
<gene>
    <name evidence="2" type="ORF">J2S05_003035</name>
</gene>
<dbReference type="SUPFAM" id="SSF51695">
    <property type="entry name" value="PLC-like phosphodiesterases"/>
    <property type="match status" value="1"/>
</dbReference>
<dbReference type="CDD" id="cd08556">
    <property type="entry name" value="GDPD"/>
    <property type="match status" value="1"/>
</dbReference>
<accession>A0ABT9YKG1</accession>
<dbReference type="Proteomes" id="UP001225034">
    <property type="component" value="Unassembled WGS sequence"/>
</dbReference>
<dbReference type="InterPro" id="IPR017946">
    <property type="entry name" value="PLC-like_Pdiesterase_TIM-brl"/>
</dbReference>
<proteinExistence type="predicted"/>
<dbReference type="EMBL" id="JAUSUA010000004">
    <property type="protein sequence ID" value="MDQ0208226.1"/>
    <property type="molecule type" value="Genomic_DNA"/>
</dbReference>
<feature type="domain" description="GP-PDE" evidence="1">
    <location>
        <begin position="203"/>
        <end position="429"/>
    </location>
</feature>
<evidence type="ECO:0000313" key="3">
    <source>
        <dbReference type="Proteomes" id="UP001225034"/>
    </source>
</evidence>
<name>A0ABT9YKG1_9BACI</name>
<dbReference type="RefSeq" id="WP_306984118.1">
    <property type="nucleotide sequence ID" value="NZ_JAUSUA010000004.1"/>
</dbReference>
<evidence type="ECO:0000259" key="1">
    <source>
        <dbReference type="PROSITE" id="PS51704"/>
    </source>
</evidence>
<keyword evidence="3" id="KW-1185">Reference proteome</keyword>
<evidence type="ECO:0000313" key="2">
    <source>
        <dbReference type="EMBL" id="MDQ0208226.1"/>
    </source>
</evidence>
<dbReference type="PROSITE" id="PS51704">
    <property type="entry name" value="GP_PDE"/>
    <property type="match status" value="1"/>
</dbReference>
<dbReference type="Gene3D" id="3.20.20.190">
    <property type="entry name" value="Phosphatidylinositol (PI) phosphodiesterase"/>
    <property type="match status" value="1"/>
</dbReference>
<dbReference type="PANTHER" id="PTHR46211">
    <property type="entry name" value="GLYCEROPHOSPHORYL DIESTER PHOSPHODIESTERASE"/>
    <property type="match status" value="1"/>
</dbReference>
<dbReference type="InterPro" id="IPR030395">
    <property type="entry name" value="GP_PDE_dom"/>
</dbReference>